<organism evidence="2 3">
    <name type="scientific">Karstenula rhodostoma CBS 690.94</name>
    <dbReference type="NCBI Taxonomy" id="1392251"/>
    <lineage>
        <taxon>Eukaryota</taxon>
        <taxon>Fungi</taxon>
        <taxon>Dikarya</taxon>
        <taxon>Ascomycota</taxon>
        <taxon>Pezizomycotina</taxon>
        <taxon>Dothideomycetes</taxon>
        <taxon>Pleosporomycetidae</taxon>
        <taxon>Pleosporales</taxon>
        <taxon>Massarineae</taxon>
        <taxon>Didymosphaeriaceae</taxon>
        <taxon>Karstenula</taxon>
    </lineage>
</organism>
<protein>
    <submittedName>
        <fullName evidence="2">Uncharacterized protein</fullName>
    </submittedName>
</protein>
<reference evidence="2" key="1">
    <citation type="journal article" date="2020" name="Stud. Mycol.">
        <title>101 Dothideomycetes genomes: a test case for predicting lifestyles and emergence of pathogens.</title>
        <authorList>
            <person name="Haridas S."/>
            <person name="Albert R."/>
            <person name="Binder M."/>
            <person name="Bloem J."/>
            <person name="Labutti K."/>
            <person name="Salamov A."/>
            <person name="Andreopoulos B."/>
            <person name="Baker S."/>
            <person name="Barry K."/>
            <person name="Bills G."/>
            <person name="Bluhm B."/>
            <person name="Cannon C."/>
            <person name="Castanera R."/>
            <person name="Culley D."/>
            <person name="Daum C."/>
            <person name="Ezra D."/>
            <person name="Gonzalez J."/>
            <person name="Henrissat B."/>
            <person name="Kuo A."/>
            <person name="Liang C."/>
            <person name="Lipzen A."/>
            <person name="Lutzoni F."/>
            <person name="Magnuson J."/>
            <person name="Mondo S."/>
            <person name="Nolan M."/>
            <person name="Ohm R."/>
            <person name="Pangilinan J."/>
            <person name="Park H.-J."/>
            <person name="Ramirez L."/>
            <person name="Alfaro M."/>
            <person name="Sun H."/>
            <person name="Tritt A."/>
            <person name="Yoshinaga Y."/>
            <person name="Zwiers L.-H."/>
            <person name="Turgeon B."/>
            <person name="Goodwin S."/>
            <person name="Spatafora J."/>
            <person name="Crous P."/>
            <person name="Grigoriev I."/>
        </authorList>
    </citation>
    <scope>NUCLEOTIDE SEQUENCE</scope>
    <source>
        <strain evidence="2">CBS 690.94</strain>
    </source>
</reference>
<sequence>GGKGPMSVFERDEQACQSQGENETLRVMRDAIRDMIRFFRVLEYPFLKPEFQDLDSVYWSTNTPREKSPAYLQSPPEGSPWEDDDREQAQAQGLSSSNRYGSEYKKCGVREGWLWLHRKADVVRMSKGLSRIEVRRTAHEVGAVAMAVADIGRDVLGMSESIREMERRLNRVVGIRRVE</sequence>
<comment type="caution">
    <text evidence="2">The sequence shown here is derived from an EMBL/GenBank/DDBJ whole genome shotgun (WGS) entry which is preliminary data.</text>
</comment>
<evidence type="ECO:0000313" key="3">
    <source>
        <dbReference type="Proteomes" id="UP000799764"/>
    </source>
</evidence>
<evidence type="ECO:0000256" key="1">
    <source>
        <dbReference type="SAM" id="MobiDB-lite"/>
    </source>
</evidence>
<name>A0A9P4PSS2_9PLEO</name>
<feature type="non-terminal residue" evidence="2">
    <location>
        <position position="1"/>
    </location>
</feature>
<dbReference type="OrthoDB" id="4148767at2759"/>
<dbReference type="EMBL" id="MU001493">
    <property type="protein sequence ID" value="KAF2450684.1"/>
    <property type="molecule type" value="Genomic_DNA"/>
</dbReference>
<feature type="region of interest" description="Disordered" evidence="1">
    <location>
        <begin position="64"/>
        <end position="97"/>
    </location>
</feature>
<dbReference type="AlphaFoldDB" id="A0A9P4PSS2"/>
<evidence type="ECO:0000313" key="2">
    <source>
        <dbReference type="EMBL" id="KAF2450684.1"/>
    </source>
</evidence>
<keyword evidence="3" id="KW-1185">Reference proteome</keyword>
<gene>
    <name evidence="2" type="ORF">P171DRAFT_348476</name>
</gene>
<proteinExistence type="predicted"/>
<accession>A0A9P4PSS2</accession>
<dbReference type="Proteomes" id="UP000799764">
    <property type="component" value="Unassembled WGS sequence"/>
</dbReference>